<dbReference type="InterPro" id="IPR018062">
    <property type="entry name" value="HTH_AraC-typ_CS"/>
</dbReference>
<dbReference type="PROSITE" id="PS00041">
    <property type="entry name" value="HTH_ARAC_FAMILY_1"/>
    <property type="match status" value="1"/>
</dbReference>
<organism evidence="6 7">
    <name type="scientific">Sphingomonas oligophenolica</name>
    <dbReference type="NCBI Taxonomy" id="301154"/>
    <lineage>
        <taxon>Bacteria</taxon>
        <taxon>Pseudomonadati</taxon>
        <taxon>Pseudomonadota</taxon>
        <taxon>Alphaproteobacteria</taxon>
        <taxon>Sphingomonadales</taxon>
        <taxon>Sphingomonadaceae</taxon>
        <taxon>Sphingomonas</taxon>
    </lineage>
</organism>
<dbReference type="SUPFAM" id="SSF46689">
    <property type="entry name" value="Homeodomain-like"/>
    <property type="match status" value="1"/>
</dbReference>
<evidence type="ECO:0000256" key="4">
    <source>
        <dbReference type="SAM" id="MobiDB-lite"/>
    </source>
</evidence>
<feature type="domain" description="HTH araC/xylS-type" evidence="5">
    <location>
        <begin position="219"/>
        <end position="317"/>
    </location>
</feature>
<evidence type="ECO:0000313" key="7">
    <source>
        <dbReference type="Proteomes" id="UP001419910"/>
    </source>
</evidence>
<dbReference type="PANTHER" id="PTHR46796:SF6">
    <property type="entry name" value="ARAC SUBFAMILY"/>
    <property type="match status" value="1"/>
</dbReference>
<dbReference type="Pfam" id="PF14525">
    <property type="entry name" value="AraC_binding_2"/>
    <property type="match status" value="1"/>
</dbReference>
<evidence type="ECO:0000259" key="5">
    <source>
        <dbReference type="PROSITE" id="PS01124"/>
    </source>
</evidence>
<dbReference type="PRINTS" id="PR00032">
    <property type="entry name" value="HTHARAC"/>
</dbReference>
<dbReference type="InterPro" id="IPR020449">
    <property type="entry name" value="Tscrpt_reg_AraC-type_HTH"/>
</dbReference>
<evidence type="ECO:0000313" key="6">
    <source>
        <dbReference type="EMBL" id="MEN2788575.1"/>
    </source>
</evidence>
<comment type="caution">
    <text evidence="6">The sequence shown here is derived from an EMBL/GenBank/DDBJ whole genome shotgun (WGS) entry which is preliminary data.</text>
</comment>
<dbReference type="Proteomes" id="UP001419910">
    <property type="component" value="Unassembled WGS sequence"/>
</dbReference>
<dbReference type="InterPro" id="IPR035418">
    <property type="entry name" value="AraC-bd_2"/>
</dbReference>
<keyword evidence="2" id="KW-0238">DNA-binding</keyword>
<name>A0ABU9XYE9_9SPHN</name>
<dbReference type="PANTHER" id="PTHR46796">
    <property type="entry name" value="HTH-TYPE TRANSCRIPTIONAL ACTIVATOR RHAS-RELATED"/>
    <property type="match status" value="1"/>
</dbReference>
<sequence>MQTVTASPAPSNDARWSSSGMGRREAIGQWQDWAARTIAPIDVSVRDIDRFVAGWRSYGLGDLRFLHLLAPAQRVIHRGTGSSGQAAPSIQLVYARRGALRTQIGRRNFTIGPGEFVLLDNTRFYQMDMDSAHEAIDLMMPRIWVEHWLPDPDQLLGRPLSTRTGWGAPLGSLLEAMARHIDDSPLMRPLLAERVGALLTLAAETGDRAASGLGGGLADRILRRIERDFADPDLAPQPVADALGISKRYLQALLAARGTSFVQELGRVRLERACDLLAESGLPVAEIAFRCGFLDPGYFARQFRRRFGATPRDWRTQR</sequence>
<evidence type="ECO:0000256" key="3">
    <source>
        <dbReference type="ARBA" id="ARBA00023163"/>
    </source>
</evidence>
<keyword evidence="1" id="KW-0805">Transcription regulation</keyword>
<dbReference type="SMART" id="SM00342">
    <property type="entry name" value="HTH_ARAC"/>
    <property type="match status" value="1"/>
</dbReference>
<dbReference type="InterPro" id="IPR018060">
    <property type="entry name" value="HTH_AraC"/>
</dbReference>
<dbReference type="InterPro" id="IPR009057">
    <property type="entry name" value="Homeodomain-like_sf"/>
</dbReference>
<dbReference type="PROSITE" id="PS01124">
    <property type="entry name" value="HTH_ARAC_FAMILY_2"/>
    <property type="match status" value="1"/>
</dbReference>
<feature type="region of interest" description="Disordered" evidence="4">
    <location>
        <begin position="1"/>
        <end position="20"/>
    </location>
</feature>
<dbReference type="EMBL" id="JBDIME010000002">
    <property type="protein sequence ID" value="MEN2788575.1"/>
    <property type="molecule type" value="Genomic_DNA"/>
</dbReference>
<dbReference type="Gene3D" id="1.10.10.60">
    <property type="entry name" value="Homeodomain-like"/>
    <property type="match status" value="1"/>
</dbReference>
<keyword evidence="7" id="KW-1185">Reference proteome</keyword>
<evidence type="ECO:0000256" key="2">
    <source>
        <dbReference type="ARBA" id="ARBA00023125"/>
    </source>
</evidence>
<accession>A0ABU9XYE9</accession>
<keyword evidence="3" id="KW-0804">Transcription</keyword>
<evidence type="ECO:0000256" key="1">
    <source>
        <dbReference type="ARBA" id="ARBA00023015"/>
    </source>
</evidence>
<gene>
    <name evidence="6" type="ORF">ABC974_02970</name>
</gene>
<reference evidence="6 7" key="1">
    <citation type="submission" date="2024-05" db="EMBL/GenBank/DDBJ databases">
        <authorList>
            <person name="Liu Q."/>
            <person name="Xin Y.-H."/>
        </authorList>
    </citation>
    <scope>NUCLEOTIDE SEQUENCE [LARGE SCALE GENOMIC DNA]</scope>
    <source>
        <strain evidence="6 7">CGMCC 1.10181</strain>
    </source>
</reference>
<protein>
    <submittedName>
        <fullName evidence="6">AraC family transcriptional regulator</fullName>
    </submittedName>
</protein>
<dbReference type="RefSeq" id="WP_343890592.1">
    <property type="nucleotide sequence ID" value="NZ_BAAAEH010000035.1"/>
</dbReference>
<dbReference type="Pfam" id="PF12833">
    <property type="entry name" value="HTH_18"/>
    <property type="match status" value="1"/>
</dbReference>
<proteinExistence type="predicted"/>
<dbReference type="InterPro" id="IPR050204">
    <property type="entry name" value="AraC_XylS_family_regulators"/>
</dbReference>